<sequence>MSWCSKLWIQSGQLNIAIFLLIYKFKVLFKTKVDSQRAVMEKWKGRQLPGNSDPITLWLHPSTKDYSLPIRFKASVFVRNFESFSDNKERKQEKQCPIRPKIREGSRESKFCQSSQSVLERKKGILGLSAFGWLQNLNLKLLKKGSFLVWVDFYEEFFGIETSRQQTMTKNFLPNMDNSYESLKPNLGASTSKSNAKPCGFFPEIRSFGVSSSKEDTNMMTDFRKPAKVEPKNSQMAIFFGGQVAVFNDFPADKFKEIMDLLASHGCSTASGGVVDTVMEKVKSKIVQIEPSNHEIPDLNVATATGNSPPPHDSSVEWHQHGGSGPSDLRIARRNSLHKFFEKRKERATARAPYQVNNARGSTPPPKPNENKSSHEEGQSSKEASRDLDLKEPDRKQMTTSLHGFKIDESEKKRFPIMYSSSIFSNVT</sequence>
<keyword evidence="6" id="KW-1185">Reference proteome</keyword>
<dbReference type="GO" id="GO:0005634">
    <property type="term" value="C:nucleus"/>
    <property type="evidence" value="ECO:0007669"/>
    <property type="project" value="UniProtKB-SubCell"/>
</dbReference>
<feature type="domain" description="Tify" evidence="4">
    <location>
        <begin position="229"/>
        <end position="264"/>
    </location>
</feature>
<comment type="function">
    <text evidence="2">Repressor of jasmonate responses.</text>
</comment>
<dbReference type="PANTHER" id="PTHR33077">
    <property type="entry name" value="PROTEIN TIFY 4A-RELATED-RELATED"/>
    <property type="match status" value="1"/>
</dbReference>
<evidence type="ECO:0000313" key="6">
    <source>
        <dbReference type="Proteomes" id="UP000701853"/>
    </source>
</evidence>
<keyword evidence="2" id="KW-0539">Nucleus</keyword>
<dbReference type="Proteomes" id="UP000701853">
    <property type="component" value="Chromosome 5"/>
</dbReference>
<comment type="domain">
    <text evidence="2">The jas domain is required for interaction with COI1.</text>
</comment>
<dbReference type="SMART" id="SM00979">
    <property type="entry name" value="TIFY"/>
    <property type="match status" value="1"/>
</dbReference>
<feature type="region of interest" description="Disordered" evidence="3">
    <location>
        <begin position="345"/>
        <end position="411"/>
    </location>
</feature>
<dbReference type="PROSITE" id="PS51320">
    <property type="entry name" value="TIFY"/>
    <property type="match status" value="1"/>
</dbReference>
<dbReference type="EMBL" id="JAHUZN010000005">
    <property type="protein sequence ID" value="KAG8494648.1"/>
    <property type="molecule type" value="Genomic_DNA"/>
</dbReference>
<organism evidence="5 6">
    <name type="scientific">Gossypium anomalum</name>
    <dbReference type="NCBI Taxonomy" id="47600"/>
    <lineage>
        <taxon>Eukaryota</taxon>
        <taxon>Viridiplantae</taxon>
        <taxon>Streptophyta</taxon>
        <taxon>Embryophyta</taxon>
        <taxon>Tracheophyta</taxon>
        <taxon>Spermatophyta</taxon>
        <taxon>Magnoliopsida</taxon>
        <taxon>eudicotyledons</taxon>
        <taxon>Gunneridae</taxon>
        <taxon>Pentapetalae</taxon>
        <taxon>rosids</taxon>
        <taxon>malvids</taxon>
        <taxon>Malvales</taxon>
        <taxon>Malvaceae</taxon>
        <taxon>Malvoideae</taxon>
        <taxon>Gossypium</taxon>
    </lineage>
</organism>
<dbReference type="GO" id="GO:0031347">
    <property type="term" value="P:regulation of defense response"/>
    <property type="evidence" value="ECO:0007669"/>
    <property type="project" value="UniProtKB-UniRule"/>
</dbReference>
<dbReference type="PANTHER" id="PTHR33077:SF52">
    <property type="entry name" value="PROTEIN TIFY 11D"/>
    <property type="match status" value="1"/>
</dbReference>
<accession>A0A8J6D843</accession>
<evidence type="ECO:0000256" key="1">
    <source>
        <dbReference type="ARBA" id="ARBA00008614"/>
    </source>
</evidence>
<dbReference type="InterPro" id="IPR018467">
    <property type="entry name" value="CCT_CS"/>
</dbReference>
<feature type="region of interest" description="Disordered" evidence="3">
    <location>
        <begin position="293"/>
        <end position="330"/>
    </location>
</feature>
<gene>
    <name evidence="5" type="ORF">CXB51_012000</name>
</gene>
<dbReference type="Pfam" id="PF09425">
    <property type="entry name" value="Jas_motif"/>
    <property type="match status" value="1"/>
</dbReference>
<keyword evidence="2" id="KW-1184">Jasmonic acid signaling pathway</keyword>
<dbReference type="AlphaFoldDB" id="A0A8J6D843"/>
<dbReference type="InterPro" id="IPR010399">
    <property type="entry name" value="Tify_dom"/>
</dbReference>
<evidence type="ECO:0000256" key="2">
    <source>
        <dbReference type="RuleBase" id="RU369065"/>
    </source>
</evidence>
<comment type="similarity">
    <text evidence="1 2">Belongs to the TIFY/JAZ family.</text>
</comment>
<feature type="compositionally biased region" description="Basic and acidic residues" evidence="3">
    <location>
        <begin position="369"/>
        <end position="397"/>
    </location>
</feature>
<dbReference type="InterPro" id="IPR040390">
    <property type="entry name" value="TIFY/JAZ"/>
</dbReference>
<comment type="subcellular location">
    <subcellularLocation>
        <location evidence="2">Nucleus</location>
    </subcellularLocation>
</comment>
<proteinExistence type="inferred from homology"/>
<evidence type="ECO:0000256" key="3">
    <source>
        <dbReference type="SAM" id="MobiDB-lite"/>
    </source>
</evidence>
<name>A0A8J6D843_9ROSI</name>
<dbReference type="OrthoDB" id="1937734at2759"/>
<dbReference type="Pfam" id="PF06200">
    <property type="entry name" value="tify"/>
    <property type="match status" value="1"/>
</dbReference>
<evidence type="ECO:0000313" key="5">
    <source>
        <dbReference type="EMBL" id="KAG8494648.1"/>
    </source>
</evidence>
<reference evidence="5 6" key="1">
    <citation type="journal article" date="2021" name="bioRxiv">
        <title>The Gossypium anomalum genome as a resource for cotton improvement and evolutionary analysis of hybrid incompatibility.</title>
        <authorList>
            <person name="Grover C.E."/>
            <person name="Yuan D."/>
            <person name="Arick M.A."/>
            <person name="Miller E.R."/>
            <person name="Hu G."/>
            <person name="Peterson D.G."/>
            <person name="Wendel J.F."/>
            <person name="Udall J.A."/>
        </authorList>
    </citation>
    <scope>NUCLEOTIDE SEQUENCE [LARGE SCALE GENOMIC DNA]</scope>
    <source>
        <strain evidence="5">JFW-Udall</strain>
        <tissue evidence="5">Leaf</tissue>
    </source>
</reference>
<dbReference type="GO" id="GO:2000022">
    <property type="term" value="P:regulation of jasmonic acid mediated signaling pathway"/>
    <property type="evidence" value="ECO:0007669"/>
    <property type="project" value="UniProtKB-UniRule"/>
</dbReference>
<dbReference type="GO" id="GO:0009611">
    <property type="term" value="P:response to wounding"/>
    <property type="evidence" value="ECO:0007669"/>
    <property type="project" value="UniProtKB-UniRule"/>
</dbReference>
<evidence type="ECO:0000259" key="4">
    <source>
        <dbReference type="PROSITE" id="PS51320"/>
    </source>
</evidence>
<protein>
    <recommendedName>
        <fullName evidence="2">Protein TIFY</fullName>
    </recommendedName>
    <alternativeName>
        <fullName evidence="2">Jasmonate ZIM domain-containing protein</fullName>
    </alternativeName>
</protein>
<comment type="caution">
    <text evidence="5">The sequence shown here is derived from an EMBL/GenBank/DDBJ whole genome shotgun (WGS) entry which is preliminary data.</text>
</comment>